<reference evidence="1 2" key="1">
    <citation type="journal article" date="2015" name="MBio">
        <title>Genome sequence of the Drosophila melanogaster male-killing Spiroplasma strain MSRO endosymbiont.</title>
        <authorList>
            <person name="Paredes J.C."/>
            <person name="Herren J.K."/>
            <person name="Schupfer F."/>
            <person name="Marin R."/>
            <person name="Claverol S."/>
            <person name="Kuo C.H."/>
            <person name="Lemaitre B."/>
            <person name="Beven L."/>
        </authorList>
    </citation>
    <scope>NUCLEOTIDE SEQUENCE [LARGE SCALE GENOMIC DNA]</scope>
    <source>
        <strain evidence="1 2">MSRO</strain>
    </source>
</reference>
<protein>
    <submittedName>
        <fullName evidence="1">Uncharacterized protein</fullName>
    </submittedName>
</protein>
<dbReference type="RefSeq" id="WP_040092897.1">
    <property type="nucleotide sequence ID" value="NZ_CM020866.1"/>
</dbReference>
<dbReference type="EMBL" id="JTLV02000001">
    <property type="protein sequence ID" value="PQM30705.1"/>
    <property type="molecule type" value="Genomic_DNA"/>
</dbReference>
<dbReference type="STRING" id="2138.SMSRO_v1c04600"/>
<dbReference type="Proteomes" id="UP000031565">
    <property type="component" value="Unassembled WGS sequence"/>
</dbReference>
<organism evidence="1 2">
    <name type="scientific">Spiroplasma poulsonii</name>
    <dbReference type="NCBI Taxonomy" id="2138"/>
    <lineage>
        <taxon>Bacteria</taxon>
        <taxon>Bacillati</taxon>
        <taxon>Mycoplasmatota</taxon>
        <taxon>Mollicutes</taxon>
        <taxon>Entomoplasmatales</taxon>
        <taxon>Spiroplasmataceae</taxon>
        <taxon>Spiroplasma</taxon>
    </lineage>
</organism>
<keyword evidence="2" id="KW-1185">Reference proteome</keyword>
<proteinExistence type="predicted"/>
<comment type="caution">
    <text evidence="1">The sequence shown here is derived from an EMBL/GenBank/DDBJ whole genome shotgun (WGS) entry which is preliminary data.</text>
</comment>
<accession>A0A2P6FB69</accession>
<dbReference type="AlphaFoldDB" id="A0A2P6FB69"/>
<sequence length="137" mass="16464">MTKNIDVDNDEIFSQQERENILDKVKKIYENKLAEKDRKIDLLLTANKQITYSSKTRQYSQLKKSDVEVKVWCYTCECWVTDDIQDCYCQCTCIFGEDSDYDCIYEEDINVNSECPRNKEWTWQYEISEIQYKALEE</sequence>
<evidence type="ECO:0000313" key="1">
    <source>
        <dbReference type="EMBL" id="PQM30705.1"/>
    </source>
</evidence>
<name>A0A2P6FB69_9MOLU</name>
<gene>
    <name evidence="1" type="ORF">SMSRO_SF004880</name>
</gene>
<dbReference type="OrthoDB" id="9964495at2"/>
<evidence type="ECO:0000313" key="2">
    <source>
        <dbReference type="Proteomes" id="UP000031565"/>
    </source>
</evidence>